<dbReference type="AlphaFoldDB" id="A0A183PG74"/>
<name>A0A183PG74_9TREM</name>
<gene>
    <name evidence="1" type="ORF">SMTD_LOCUS13358</name>
</gene>
<reference evidence="1 2" key="1">
    <citation type="submission" date="2018-11" db="EMBL/GenBank/DDBJ databases">
        <authorList>
            <consortium name="Pathogen Informatics"/>
        </authorList>
    </citation>
    <scope>NUCLEOTIDE SEQUENCE [LARGE SCALE GENOMIC DNA]</scope>
    <source>
        <strain>Denwood</strain>
        <strain evidence="2">Zambia</strain>
    </source>
</reference>
<evidence type="ECO:0000313" key="2">
    <source>
        <dbReference type="Proteomes" id="UP000269396"/>
    </source>
</evidence>
<protein>
    <submittedName>
        <fullName evidence="1">Uncharacterized protein</fullName>
    </submittedName>
</protein>
<accession>A0A183PG74</accession>
<keyword evidence="2" id="KW-1185">Reference proteome</keyword>
<organism evidence="1 2">
    <name type="scientific">Schistosoma mattheei</name>
    <dbReference type="NCBI Taxonomy" id="31246"/>
    <lineage>
        <taxon>Eukaryota</taxon>
        <taxon>Metazoa</taxon>
        <taxon>Spiralia</taxon>
        <taxon>Lophotrochozoa</taxon>
        <taxon>Platyhelminthes</taxon>
        <taxon>Trematoda</taxon>
        <taxon>Digenea</taxon>
        <taxon>Strigeidida</taxon>
        <taxon>Schistosomatoidea</taxon>
        <taxon>Schistosomatidae</taxon>
        <taxon>Schistosoma</taxon>
    </lineage>
</organism>
<dbReference type="Proteomes" id="UP000269396">
    <property type="component" value="Unassembled WGS sequence"/>
</dbReference>
<proteinExistence type="predicted"/>
<sequence>MRVSWIKNRQSILQNKEGGDHNECYPTATTIIKISSMRG</sequence>
<dbReference type="EMBL" id="UZAL01033416">
    <property type="protein sequence ID" value="VDP63333.1"/>
    <property type="molecule type" value="Genomic_DNA"/>
</dbReference>
<evidence type="ECO:0000313" key="1">
    <source>
        <dbReference type="EMBL" id="VDP63333.1"/>
    </source>
</evidence>